<dbReference type="EMBL" id="CAUEEQ010012658">
    <property type="protein sequence ID" value="CAJ0936663.1"/>
    <property type="molecule type" value="Genomic_DNA"/>
</dbReference>
<keyword evidence="2" id="KW-1133">Transmembrane helix</keyword>
<dbReference type="SUPFAM" id="SSF49265">
    <property type="entry name" value="Fibronectin type III"/>
    <property type="match status" value="1"/>
</dbReference>
<reference evidence="4" key="1">
    <citation type="submission" date="2023-07" db="EMBL/GenBank/DDBJ databases">
        <authorList>
            <person name="Stuckert A."/>
        </authorList>
    </citation>
    <scope>NUCLEOTIDE SEQUENCE</scope>
</reference>
<name>A0ABN9L9L1_9NEOB</name>
<feature type="compositionally biased region" description="Low complexity" evidence="1">
    <location>
        <begin position="120"/>
        <end position="137"/>
    </location>
</feature>
<protein>
    <recommendedName>
        <fullName evidence="3">Fibronectin type-III domain-containing protein</fullName>
    </recommendedName>
</protein>
<evidence type="ECO:0000313" key="4">
    <source>
        <dbReference type="EMBL" id="CAJ0936663.1"/>
    </source>
</evidence>
<evidence type="ECO:0000256" key="1">
    <source>
        <dbReference type="SAM" id="MobiDB-lite"/>
    </source>
</evidence>
<accession>A0ABN9L9L1</accession>
<evidence type="ECO:0000313" key="5">
    <source>
        <dbReference type="Proteomes" id="UP001176940"/>
    </source>
</evidence>
<evidence type="ECO:0000259" key="3">
    <source>
        <dbReference type="PROSITE" id="PS50853"/>
    </source>
</evidence>
<sequence>MENFAKSEPSYVWRTQESTLLWSYIVRAVNKEGVEIEGKQAEAVVICLLSDKKILNLPLHIFLQGVIFILPLPVTCHRTHAAEKSQEVNPARKATNSRKMASSFLLLLLPFLVFTTASSQEGGNSSSSAPAPISGINQTSVTPRPTQKDRSTRDGIEFIVGGSEEEYDYEDERTTVASTSPVTKLSCQYDGCKHLEPTCEEIQWHAGGKCLCPGIDGPEMIPDSPSVREVLLGETQMTINWCSPSSTVRGYRVLLGKQGGSLEKGPDLNSSFRSHTIDHLDPASPYTVCMVAFNEAGESQTHEEEDRPAGSRPGPCRTVHTTMQSLYIGIGIGLAALAGLLIILGFCLWTRKRNEVKREVNLEESGVPNYTYRAGSIGSYE</sequence>
<organism evidence="4 5">
    <name type="scientific">Ranitomeya imitator</name>
    <name type="common">mimic poison frog</name>
    <dbReference type="NCBI Taxonomy" id="111125"/>
    <lineage>
        <taxon>Eukaryota</taxon>
        <taxon>Metazoa</taxon>
        <taxon>Chordata</taxon>
        <taxon>Craniata</taxon>
        <taxon>Vertebrata</taxon>
        <taxon>Euteleostomi</taxon>
        <taxon>Amphibia</taxon>
        <taxon>Batrachia</taxon>
        <taxon>Anura</taxon>
        <taxon>Neobatrachia</taxon>
        <taxon>Hyloidea</taxon>
        <taxon>Dendrobatidae</taxon>
        <taxon>Dendrobatinae</taxon>
        <taxon>Ranitomeya</taxon>
    </lineage>
</organism>
<keyword evidence="2" id="KW-0812">Transmembrane</keyword>
<keyword evidence="5" id="KW-1185">Reference proteome</keyword>
<dbReference type="SMART" id="SM00060">
    <property type="entry name" value="FN3"/>
    <property type="match status" value="1"/>
</dbReference>
<dbReference type="Pfam" id="PF00041">
    <property type="entry name" value="fn3"/>
    <property type="match status" value="1"/>
</dbReference>
<dbReference type="Proteomes" id="UP001176940">
    <property type="component" value="Unassembled WGS sequence"/>
</dbReference>
<feature type="compositionally biased region" description="Basic and acidic residues" evidence="1">
    <location>
        <begin position="146"/>
        <end position="155"/>
    </location>
</feature>
<dbReference type="Gene3D" id="2.60.40.10">
    <property type="entry name" value="Immunoglobulins"/>
    <property type="match status" value="1"/>
</dbReference>
<dbReference type="PROSITE" id="PS50853">
    <property type="entry name" value="FN3"/>
    <property type="match status" value="1"/>
</dbReference>
<feature type="transmembrane region" description="Helical" evidence="2">
    <location>
        <begin position="326"/>
        <end position="349"/>
    </location>
</feature>
<evidence type="ECO:0000256" key="2">
    <source>
        <dbReference type="SAM" id="Phobius"/>
    </source>
</evidence>
<keyword evidence="2" id="KW-0472">Membrane</keyword>
<dbReference type="CDD" id="cd00063">
    <property type="entry name" value="FN3"/>
    <property type="match status" value="1"/>
</dbReference>
<proteinExistence type="predicted"/>
<feature type="region of interest" description="Disordered" evidence="1">
    <location>
        <begin position="297"/>
        <end position="316"/>
    </location>
</feature>
<gene>
    <name evidence="4" type="ORF">RIMI_LOCUS6868043</name>
</gene>
<feature type="compositionally biased region" description="Basic and acidic residues" evidence="1">
    <location>
        <begin position="300"/>
        <end position="309"/>
    </location>
</feature>
<comment type="caution">
    <text evidence="4">The sequence shown here is derived from an EMBL/GenBank/DDBJ whole genome shotgun (WGS) entry which is preliminary data.</text>
</comment>
<feature type="region of interest" description="Disordered" evidence="1">
    <location>
        <begin position="120"/>
        <end position="155"/>
    </location>
</feature>
<feature type="domain" description="Fibronectin type-III" evidence="3">
    <location>
        <begin position="221"/>
        <end position="314"/>
    </location>
</feature>
<dbReference type="InterPro" id="IPR036116">
    <property type="entry name" value="FN3_sf"/>
</dbReference>
<dbReference type="InterPro" id="IPR013783">
    <property type="entry name" value="Ig-like_fold"/>
</dbReference>
<dbReference type="InterPro" id="IPR003961">
    <property type="entry name" value="FN3_dom"/>
</dbReference>